<dbReference type="InterPro" id="IPR012328">
    <property type="entry name" value="Chalcone/stilbene_synt_C"/>
</dbReference>
<evidence type="ECO:0000313" key="6">
    <source>
        <dbReference type="EMBL" id="MDQ0160689.1"/>
    </source>
</evidence>
<evidence type="ECO:0000259" key="4">
    <source>
        <dbReference type="Pfam" id="PF00195"/>
    </source>
</evidence>
<accession>A0ABT9VI97</accession>
<dbReference type="PIRSF" id="PIRSF000451">
    <property type="entry name" value="PKS_III"/>
    <property type="match status" value="1"/>
</dbReference>
<dbReference type="RefSeq" id="WP_306978110.1">
    <property type="nucleotide sequence ID" value="NZ_JAUSTQ010000016.1"/>
</dbReference>
<feature type="domain" description="Chalcone/stilbene synthase N-terminal" evidence="4">
    <location>
        <begin position="2"/>
        <end position="194"/>
    </location>
</feature>
<evidence type="ECO:0000256" key="1">
    <source>
        <dbReference type="ARBA" id="ARBA00005531"/>
    </source>
</evidence>
<comment type="caution">
    <text evidence="6">The sequence shown here is derived from an EMBL/GenBank/DDBJ whole genome shotgun (WGS) entry which is preliminary data.</text>
</comment>
<dbReference type="Gene3D" id="3.40.47.10">
    <property type="match status" value="2"/>
</dbReference>
<keyword evidence="7" id="KW-1185">Reference proteome</keyword>
<dbReference type="Pfam" id="PF00195">
    <property type="entry name" value="Chal_sti_synt_N"/>
    <property type="match status" value="1"/>
</dbReference>
<reference evidence="6 7" key="1">
    <citation type="submission" date="2023-07" db="EMBL/GenBank/DDBJ databases">
        <title>Genomic Encyclopedia of Type Strains, Phase IV (KMG-IV): sequencing the most valuable type-strain genomes for metagenomic binning, comparative biology and taxonomic classification.</title>
        <authorList>
            <person name="Goeker M."/>
        </authorList>
    </citation>
    <scope>NUCLEOTIDE SEQUENCE [LARGE SCALE GENOMIC DNA]</scope>
    <source>
        <strain evidence="6 7">DSM 16460</strain>
    </source>
</reference>
<keyword evidence="3" id="KW-0012">Acyltransferase</keyword>
<keyword evidence="2" id="KW-0808">Transferase</keyword>
<dbReference type="EMBL" id="JAUSTQ010000016">
    <property type="protein sequence ID" value="MDQ0160689.1"/>
    <property type="molecule type" value="Genomic_DNA"/>
</dbReference>
<evidence type="ECO:0000256" key="3">
    <source>
        <dbReference type="ARBA" id="ARBA00023315"/>
    </source>
</evidence>
<dbReference type="Pfam" id="PF02797">
    <property type="entry name" value="Chal_sti_synt_C"/>
    <property type="match status" value="1"/>
</dbReference>
<dbReference type="SUPFAM" id="SSF53901">
    <property type="entry name" value="Thiolase-like"/>
    <property type="match status" value="1"/>
</dbReference>
<protein>
    <submittedName>
        <fullName evidence="6">Alkylresorcinol/alkylpyrone synthase</fullName>
    </submittedName>
</protein>
<proteinExistence type="inferred from homology"/>
<organism evidence="6 7">
    <name type="scientific">Alkalibacillus salilacus</name>
    <dbReference type="NCBI Taxonomy" id="284582"/>
    <lineage>
        <taxon>Bacteria</taxon>
        <taxon>Bacillati</taxon>
        <taxon>Bacillota</taxon>
        <taxon>Bacilli</taxon>
        <taxon>Bacillales</taxon>
        <taxon>Bacillaceae</taxon>
        <taxon>Alkalibacillus</taxon>
    </lineage>
</organism>
<name>A0ABT9VI97_9BACI</name>
<evidence type="ECO:0000256" key="2">
    <source>
        <dbReference type="ARBA" id="ARBA00022679"/>
    </source>
</evidence>
<dbReference type="InterPro" id="IPR016039">
    <property type="entry name" value="Thiolase-like"/>
</dbReference>
<evidence type="ECO:0000313" key="7">
    <source>
        <dbReference type="Proteomes" id="UP001224359"/>
    </source>
</evidence>
<comment type="similarity">
    <text evidence="1">Belongs to the thiolase-like superfamily. Chalcone/stilbene synthases family.</text>
</comment>
<dbReference type="PANTHER" id="PTHR11877:SF99">
    <property type="entry name" value="1,3,6,8-TETRAHYDROXYNAPHTHALENE SYNTHASE"/>
    <property type="match status" value="1"/>
</dbReference>
<dbReference type="InterPro" id="IPR001099">
    <property type="entry name" value="Chalcone/stilbene_synt_N"/>
</dbReference>
<feature type="domain" description="Chalcone/stilbene synthase C-terminal" evidence="5">
    <location>
        <begin position="212"/>
        <end position="349"/>
    </location>
</feature>
<dbReference type="InterPro" id="IPR011141">
    <property type="entry name" value="Polyketide_synthase_type-III"/>
</dbReference>
<dbReference type="PANTHER" id="PTHR11877">
    <property type="entry name" value="HYDROXYMETHYLGLUTARYL-COA SYNTHASE"/>
    <property type="match status" value="1"/>
</dbReference>
<evidence type="ECO:0000259" key="5">
    <source>
        <dbReference type="Pfam" id="PF02797"/>
    </source>
</evidence>
<dbReference type="CDD" id="cd00831">
    <property type="entry name" value="CHS_like"/>
    <property type="match status" value="1"/>
</dbReference>
<sequence>MAIISSVGTSFPRHRFNQSEAKQFVSQYTNESLQKYLAVFDQAEIDTRYFAAGREWLHSENKLSDRHQLWIEEGLNLAQEAVENCLRHYEHPYEIDAIISVTSTGILTPSFDAHLINELQLSSSIKRMPMFGLGCAGGAIGLARAYDYLKAHPDESLLLVCCELASTAFHPRDLTKKDIVGAAIFSDGAAAVLLLGANHELVKQSDGCNVQINTTDSKLLPKSLDVMGWDVKDDGFHVVFSQKIPRLVNSFWAPQVQEFLERNNLTQDDLNFVIAHPGGKKIIEQLEGIIHDSLKLDTAKSVLRQFGNMSSPTVLFVLQTYLNQEIKQGEKGLLTALGPGFSSEILLLEVI</sequence>
<gene>
    <name evidence="6" type="ORF">J2S77_002695</name>
</gene>
<dbReference type="Proteomes" id="UP001224359">
    <property type="component" value="Unassembled WGS sequence"/>
</dbReference>